<dbReference type="Proteomes" id="UP000247480">
    <property type="component" value="Unassembled WGS sequence"/>
</dbReference>
<keyword evidence="4" id="KW-0547">Nucleotide-binding</keyword>
<evidence type="ECO:0000313" key="12">
    <source>
        <dbReference type="EMBL" id="GBH08811.1"/>
    </source>
</evidence>
<reference evidence="12 13" key="1">
    <citation type="submission" date="2018-04" db="EMBL/GenBank/DDBJ databases">
        <title>Draft genome sequence of Pseudomonas syringae pv. actinidiae biovar 1 strains isolated from kiwifruit in Kagawa prefecture.</title>
        <authorList>
            <person name="Tabuchi M."/>
            <person name="Saito M."/>
            <person name="Fujiwara S."/>
            <person name="Sasa N."/>
            <person name="Akimitsu K."/>
            <person name="Gomi K."/>
            <person name="Konishi-Sugita S."/>
            <person name="Hamano K."/>
            <person name="Kataoka I."/>
        </authorList>
    </citation>
    <scope>NUCLEOTIDE SEQUENCE [LARGE SCALE GENOMIC DNA]</scope>
    <source>
        <strain evidence="12 13">MAFF212206</strain>
    </source>
</reference>
<evidence type="ECO:0000256" key="9">
    <source>
        <dbReference type="ARBA" id="ARBA00044145"/>
    </source>
</evidence>
<keyword evidence="8" id="KW-0051">Antiviral defense</keyword>
<evidence type="ECO:0000256" key="10">
    <source>
        <dbReference type="ARBA" id="ARBA00048304"/>
    </source>
</evidence>
<keyword evidence="1 12" id="KW-0808">Transferase</keyword>
<dbReference type="GO" id="GO:0016779">
    <property type="term" value="F:nucleotidyltransferase activity"/>
    <property type="evidence" value="ECO:0007669"/>
    <property type="project" value="UniProtKB-KW"/>
</dbReference>
<dbReference type="GO" id="GO:0051607">
    <property type="term" value="P:defense response to virus"/>
    <property type="evidence" value="ECO:0007669"/>
    <property type="project" value="UniProtKB-KW"/>
</dbReference>
<dbReference type="Pfam" id="PF21654">
    <property type="entry name" value="DncV-like_NTFase"/>
    <property type="match status" value="1"/>
</dbReference>
<organism evidence="12 13">
    <name type="scientific">Pseudomonas syringae pv. actinidiae</name>
    <dbReference type="NCBI Taxonomy" id="103796"/>
    <lineage>
        <taxon>Bacteria</taxon>
        <taxon>Pseudomonadati</taxon>
        <taxon>Pseudomonadota</taxon>
        <taxon>Gammaproteobacteria</taxon>
        <taxon>Pseudomonadales</taxon>
        <taxon>Pseudomonadaceae</taxon>
        <taxon>Pseudomonas</taxon>
        <taxon>Pseudomonas syringae</taxon>
    </lineage>
</organism>
<dbReference type="AlphaFoldDB" id="A0A2V0Q811"/>
<keyword evidence="2" id="KW-0548">Nucleotidyltransferase</keyword>
<comment type="caution">
    <text evidence="12">The sequence shown here is derived from an EMBL/GenBank/DDBJ whole genome shotgun (WGS) entry which is preliminary data.</text>
</comment>
<dbReference type="InterPro" id="IPR006116">
    <property type="entry name" value="NT_2-5OAS_ClassI-CCAase"/>
</dbReference>
<comment type="catalytic activity">
    <reaction evidence="10">
        <text>GTP + ATP = 3',3'-cGAMP + 2 diphosphate</text>
        <dbReference type="Rhea" id="RHEA:35647"/>
        <dbReference type="ChEBI" id="CHEBI:30616"/>
        <dbReference type="ChEBI" id="CHEBI:33019"/>
        <dbReference type="ChEBI" id="CHEBI:37565"/>
        <dbReference type="ChEBI" id="CHEBI:71501"/>
    </reaction>
    <physiologicalReaction direction="left-to-right" evidence="10">
        <dbReference type="Rhea" id="RHEA:35648"/>
    </physiologicalReaction>
</comment>
<evidence type="ECO:0000313" key="13">
    <source>
        <dbReference type="Proteomes" id="UP000247480"/>
    </source>
</evidence>
<dbReference type="EMBL" id="BGJZ01000101">
    <property type="protein sequence ID" value="GBH08811.1"/>
    <property type="molecule type" value="Genomic_DNA"/>
</dbReference>
<evidence type="ECO:0000259" key="11">
    <source>
        <dbReference type="Pfam" id="PF21654"/>
    </source>
</evidence>
<sequence length="394" mass="44622">MRNLHMDIEERSLLVAVEALELPPSAHEKAVQRYKSLGEWFSRPESTVAKNDPHIFVQGSFALGTAIRPLLAGESYDLDLSCKLREGVYPQTHSQSDFKELVGIELEGYREAKRIQEALEEKNRCWRLYYQDGFSFHMDVVPGVPVEEGRRQELAITMESYGVKQVLAQDVSNLAVYITDRRRPDYENVNAGWMISNPDGYCKWFESKSEPVYEKGLVTLEAQVDEVPFYQRKTNLQRAIQLLKRHRDVMYRDNPDSKPISIIITTLAAQTYRPGGSLKDAVASCLDGLSAFVASNSDTVPSPVNPKENFADRWKMPEGEKDRLKEHFHIWVRQALEDFRKIRDLDGQRLVEHIEDCFETPTSTAALGIASAPAQVAAPAIVVSKPPRPWGSNG</sequence>
<dbReference type="GO" id="GO:0009117">
    <property type="term" value="P:nucleotide metabolic process"/>
    <property type="evidence" value="ECO:0007669"/>
    <property type="project" value="UniProtKB-KW"/>
</dbReference>
<evidence type="ECO:0000256" key="1">
    <source>
        <dbReference type="ARBA" id="ARBA00022679"/>
    </source>
</evidence>
<dbReference type="CDD" id="cd05400">
    <property type="entry name" value="NT_2-5OAS_ClassI-CCAase"/>
    <property type="match status" value="1"/>
</dbReference>
<evidence type="ECO:0000256" key="8">
    <source>
        <dbReference type="ARBA" id="ARBA00023118"/>
    </source>
</evidence>
<dbReference type="InterPro" id="IPR048445">
    <property type="entry name" value="DncV-like_NTFase"/>
</dbReference>
<accession>A0A2V0Q811</accession>
<dbReference type="GO" id="GO:0005524">
    <property type="term" value="F:ATP binding"/>
    <property type="evidence" value="ECO:0007669"/>
    <property type="project" value="UniProtKB-KW"/>
</dbReference>
<keyword evidence="3" id="KW-0479">Metal-binding</keyword>
<name>A0A2V0Q811_PSESF</name>
<protein>
    <recommendedName>
        <fullName evidence="9">Cyclic GMP-AMP synthase</fullName>
    </recommendedName>
</protein>
<evidence type="ECO:0000256" key="3">
    <source>
        <dbReference type="ARBA" id="ARBA00022723"/>
    </source>
</evidence>
<evidence type="ECO:0000256" key="4">
    <source>
        <dbReference type="ARBA" id="ARBA00022741"/>
    </source>
</evidence>
<evidence type="ECO:0000256" key="5">
    <source>
        <dbReference type="ARBA" id="ARBA00022840"/>
    </source>
</evidence>
<evidence type="ECO:0000256" key="7">
    <source>
        <dbReference type="ARBA" id="ARBA00023080"/>
    </source>
</evidence>
<keyword evidence="5" id="KW-0067">ATP-binding</keyword>
<evidence type="ECO:0000256" key="2">
    <source>
        <dbReference type="ARBA" id="ARBA00022695"/>
    </source>
</evidence>
<keyword evidence="6" id="KW-0460">Magnesium</keyword>
<evidence type="ECO:0000256" key="6">
    <source>
        <dbReference type="ARBA" id="ARBA00022842"/>
    </source>
</evidence>
<proteinExistence type="predicted"/>
<dbReference type="GO" id="GO:0046872">
    <property type="term" value="F:metal ion binding"/>
    <property type="evidence" value="ECO:0007669"/>
    <property type="project" value="UniProtKB-KW"/>
</dbReference>
<feature type="domain" description="Cyclic GMP-AMP synthase DncV-like nucleotidyltransferase" evidence="11">
    <location>
        <begin position="53"/>
        <end position="140"/>
    </location>
</feature>
<keyword evidence="7" id="KW-0546">Nucleotide metabolism</keyword>
<gene>
    <name evidence="12" type="ORF">KPSA1_02194</name>
</gene>